<accession>A0A0V9UPI0</accession>
<reference evidence="1 2" key="2">
    <citation type="journal article" date="2016" name="Genome Announc.">
        <title>Draft Genome Sequence of a Versatile Hydrocarbon-Degrading Bacterium, Rhodococcus pyridinivorans Strain KG-16, Collected from Oil Fields in India.</title>
        <authorList>
            <person name="Aggarwal R.K."/>
            <person name="Dawar C."/>
            <person name="Phanindranath R."/>
            <person name="Mutnuri L."/>
            <person name="Dayal A.M."/>
        </authorList>
    </citation>
    <scope>NUCLEOTIDE SEQUENCE [LARGE SCALE GENOMIC DNA]</scope>
    <source>
        <strain evidence="1 2">KG-16</strain>
    </source>
</reference>
<comment type="caution">
    <text evidence="1">The sequence shown here is derived from an EMBL/GenBank/DDBJ whole genome shotgun (WGS) entry which is preliminary data.</text>
</comment>
<protein>
    <submittedName>
        <fullName evidence="1">Conserved transmembrane alanine RICH protein</fullName>
    </submittedName>
</protein>
<proteinExistence type="predicted"/>
<keyword evidence="1" id="KW-0812">Transmembrane</keyword>
<organism evidence="1 2">
    <name type="scientific">Rhodococcus pyridinivorans KG-16</name>
    <dbReference type="NCBI Taxonomy" id="1441730"/>
    <lineage>
        <taxon>Bacteria</taxon>
        <taxon>Bacillati</taxon>
        <taxon>Actinomycetota</taxon>
        <taxon>Actinomycetes</taxon>
        <taxon>Mycobacteriales</taxon>
        <taxon>Nocardiaceae</taxon>
        <taxon>Rhodococcus</taxon>
    </lineage>
</organism>
<name>A0A0V9UPI0_9NOCA</name>
<keyword evidence="1" id="KW-0472">Membrane</keyword>
<gene>
    <name evidence="1" type="ORF">Z045_05375</name>
</gene>
<dbReference type="Proteomes" id="UP000053060">
    <property type="component" value="Unassembled WGS sequence"/>
</dbReference>
<reference evidence="2" key="1">
    <citation type="submission" date="2015-01" db="EMBL/GenBank/DDBJ databases">
        <title>Draft genome sequence of Rhodococcus pyridinivorans strain KG-16, a hydrocarbon-degrading bacterium.</title>
        <authorList>
            <person name="Aggarwal R.K."/>
            <person name="Dawar C."/>
        </authorList>
    </citation>
    <scope>NUCLEOTIDE SEQUENCE [LARGE SCALE GENOMIC DNA]</scope>
    <source>
        <strain evidence="2">KG-16</strain>
    </source>
</reference>
<evidence type="ECO:0000313" key="1">
    <source>
        <dbReference type="EMBL" id="KSZ59914.1"/>
    </source>
</evidence>
<dbReference type="AlphaFoldDB" id="A0A0V9UPI0"/>
<evidence type="ECO:0000313" key="2">
    <source>
        <dbReference type="Proteomes" id="UP000053060"/>
    </source>
</evidence>
<sequence length="165" mass="17110">MPMPLDRPTVSRRTLLRWSSVAVGGFGITTITACGASDEDAAEPDPLASQATRARTDAATATALVARAPELSAALTTIAAERTSHADALEAEIARMEGATTSFTPPSTTVTTPTGELPTVEALRERLNRSQREAADLARTLSGYRAGLLASISASCAVQTAVMLP</sequence>
<dbReference type="EMBL" id="AZXY01000002">
    <property type="protein sequence ID" value="KSZ59914.1"/>
    <property type="molecule type" value="Genomic_DNA"/>
</dbReference>
<dbReference type="PROSITE" id="PS51257">
    <property type="entry name" value="PROKAR_LIPOPROTEIN"/>
    <property type="match status" value="1"/>
</dbReference>
<dbReference type="PATRIC" id="fig|1441730.3.peg.1125"/>